<proteinExistence type="predicted"/>
<keyword evidence="6" id="KW-1185">Reference proteome</keyword>
<dbReference type="InterPro" id="IPR039421">
    <property type="entry name" value="Type_1_exporter"/>
</dbReference>
<dbReference type="Gene3D" id="3.40.50.300">
    <property type="entry name" value="P-loop containing nucleotide triphosphate hydrolases"/>
    <property type="match status" value="1"/>
</dbReference>
<dbReference type="InterPro" id="IPR003439">
    <property type="entry name" value="ABC_transporter-like_ATP-bd"/>
</dbReference>
<evidence type="ECO:0000256" key="2">
    <source>
        <dbReference type="ARBA" id="ARBA00022840"/>
    </source>
</evidence>
<dbReference type="GO" id="GO:0005524">
    <property type="term" value="F:ATP binding"/>
    <property type="evidence" value="ECO:0007669"/>
    <property type="project" value="UniProtKB-KW"/>
</dbReference>
<dbReference type="PROSITE" id="PS50893">
    <property type="entry name" value="ABC_TRANSPORTER_2"/>
    <property type="match status" value="1"/>
</dbReference>
<keyword evidence="1" id="KW-0547">Nucleotide-binding</keyword>
<gene>
    <name evidence="5" type="ORF">MVEN_01075100</name>
</gene>
<dbReference type="PANTHER" id="PTHR24221">
    <property type="entry name" value="ATP-BINDING CASSETTE SUB-FAMILY B"/>
    <property type="match status" value="1"/>
</dbReference>
<dbReference type="Pfam" id="PF00005">
    <property type="entry name" value="ABC_tran"/>
    <property type="match status" value="1"/>
</dbReference>
<sequence length="677" mass="75526">MTSESKDGSKESIEKEDVAGPPVRSLQLGVYRVVTEVLPPLSLREQWKKTSRMIPTLRRLVKDAYASSPWLFSLLLLAQIWYSSFEPALSLHLSSRVLTTIEAGLKNGNPDGAAIFQAVALRMICLVFTAVVNQWKVRLESKMNDKIDLKFQNHILRSKLATDLTGVQANLSSGHIAERRAWFAFKSSMEATWQLAGAIGQLTYISRSVLSTGHGAIFALLCLVQPILDAVYDRSLWNEPHVVEATDPHFLRMKGLRELSEPKYRQDIITGDIVQHIIQEFRRAVKLLGDTDISEAYLQYQRLTGATSHIAIRLSRDLPMLYYAANAILSPTGLSLATIATLHQSESLLSWTFDDIFYRIRVTANNISTVKGIYDLERDVHQTKSGDLPYPPLGRPHERGMPFELKDVSFSYPGTTAKALDNITLSIKAGQLIVVVGQNGSGKSTIIKLLTRLYDATSGSIAIDGADIQEYRLADLRHATAALTQDHHLYPLSLRENIGLGNPAYVRDMNMIRAAAKQGGAEDLIAKLGDGFETVLEHPRGLQHSVDVKKGDRTLLAEAYEKMTKEVDVSGGERQRLVASRTFMRFTSGAVKLVCVDEPSSSLDPEAEWQLFQNLRQTREGKTMIFVTHRFAHLTKHADVILCMKNGTILETGTHEELMARDGEYCKMFKIQATAFE</sequence>
<organism evidence="5 6">
    <name type="scientific">Mycena venus</name>
    <dbReference type="NCBI Taxonomy" id="2733690"/>
    <lineage>
        <taxon>Eukaryota</taxon>
        <taxon>Fungi</taxon>
        <taxon>Dikarya</taxon>
        <taxon>Basidiomycota</taxon>
        <taxon>Agaricomycotina</taxon>
        <taxon>Agaricomycetes</taxon>
        <taxon>Agaricomycetidae</taxon>
        <taxon>Agaricales</taxon>
        <taxon>Marasmiineae</taxon>
        <taxon>Mycenaceae</taxon>
        <taxon>Mycena</taxon>
    </lineage>
</organism>
<dbReference type="SUPFAM" id="SSF52540">
    <property type="entry name" value="P-loop containing nucleoside triphosphate hydrolases"/>
    <property type="match status" value="1"/>
</dbReference>
<comment type="caution">
    <text evidence="5">The sequence shown here is derived from an EMBL/GenBank/DDBJ whole genome shotgun (WGS) entry which is preliminary data.</text>
</comment>
<dbReference type="GO" id="GO:0034040">
    <property type="term" value="F:ATPase-coupled lipid transmembrane transporter activity"/>
    <property type="evidence" value="ECO:0007669"/>
    <property type="project" value="TreeGrafter"/>
</dbReference>
<keyword evidence="2 5" id="KW-0067">ATP-binding</keyword>
<evidence type="ECO:0000259" key="4">
    <source>
        <dbReference type="PROSITE" id="PS50893"/>
    </source>
</evidence>
<dbReference type="EMBL" id="JACAZI010000008">
    <property type="protein sequence ID" value="KAF7353892.1"/>
    <property type="molecule type" value="Genomic_DNA"/>
</dbReference>
<evidence type="ECO:0000256" key="3">
    <source>
        <dbReference type="SAM" id="MobiDB-lite"/>
    </source>
</evidence>
<dbReference type="OrthoDB" id="6500128at2759"/>
<dbReference type="InterPro" id="IPR003593">
    <property type="entry name" value="AAA+_ATPase"/>
</dbReference>
<feature type="compositionally biased region" description="Basic and acidic residues" evidence="3">
    <location>
        <begin position="1"/>
        <end position="18"/>
    </location>
</feature>
<dbReference type="Proteomes" id="UP000620124">
    <property type="component" value="Unassembled WGS sequence"/>
</dbReference>
<feature type="domain" description="ABC transporter" evidence="4">
    <location>
        <begin position="403"/>
        <end position="671"/>
    </location>
</feature>
<dbReference type="InterPro" id="IPR027417">
    <property type="entry name" value="P-loop_NTPase"/>
</dbReference>
<accession>A0A8H7CZH7</accession>
<protein>
    <submittedName>
        <fullName evidence="5">ABC transporter ATP-binding protein</fullName>
    </submittedName>
</protein>
<feature type="region of interest" description="Disordered" evidence="3">
    <location>
        <begin position="1"/>
        <end position="20"/>
    </location>
</feature>
<evidence type="ECO:0000313" key="6">
    <source>
        <dbReference type="Proteomes" id="UP000620124"/>
    </source>
</evidence>
<dbReference type="SMART" id="SM00382">
    <property type="entry name" value="AAA"/>
    <property type="match status" value="1"/>
</dbReference>
<dbReference type="GO" id="GO:0016887">
    <property type="term" value="F:ATP hydrolysis activity"/>
    <property type="evidence" value="ECO:0007669"/>
    <property type="project" value="InterPro"/>
</dbReference>
<reference evidence="5" key="1">
    <citation type="submission" date="2020-05" db="EMBL/GenBank/DDBJ databases">
        <title>Mycena genomes resolve the evolution of fungal bioluminescence.</title>
        <authorList>
            <person name="Tsai I.J."/>
        </authorList>
    </citation>
    <scope>NUCLEOTIDE SEQUENCE</scope>
    <source>
        <strain evidence="5">CCC161011</strain>
    </source>
</reference>
<evidence type="ECO:0000313" key="5">
    <source>
        <dbReference type="EMBL" id="KAF7353892.1"/>
    </source>
</evidence>
<name>A0A8H7CZH7_9AGAR</name>
<dbReference type="PANTHER" id="PTHR24221:SF646">
    <property type="entry name" value="HAEMOLYSIN SECRETION ATP-BINDING PROTEIN"/>
    <property type="match status" value="1"/>
</dbReference>
<dbReference type="AlphaFoldDB" id="A0A8H7CZH7"/>
<evidence type="ECO:0000256" key="1">
    <source>
        <dbReference type="ARBA" id="ARBA00022741"/>
    </source>
</evidence>